<dbReference type="STRING" id="285351.SAMN04488035_0923"/>
<protein>
    <recommendedName>
        <fullName evidence="5 6">Ribonuclease Y</fullName>
        <shortName evidence="5">RNase Y</shortName>
        <ecNumber evidence="5 6">3.1.-.-</ecNumber>
    </recommendedName>
</protein>
<dbReference type="CDD" id="cd22431">
    <property type="entry name" value="KH-I_RNaseY"/>
    <property type="match status" value="1"/>
</dbReference>
<dbReference type="SMART" id="SM00471">
    <property type="entry name" value="HDc"/>
    <property type="match status" value="1"/>
</dbReference>
<comment type="subcellular location">
    <subcellularLocation>
        <location evidence="5">Cell membrane</location>
        <topology evidence="5">Single-pass membrane protein</topology>
    </subcellularLocation>
</comment>
<evidence type="ECO:0000256" key="5">
    <source>
        <dbReference type="HAMAP-Rule" id="MF_00335"/>
    </source>
</evidence>
<dbReference type="GO" id="GO:0006402">
    <property type="term" value="P:mRNA catabolic process"/>
    <property type="evidence" value="ECO:0007669"/>
    <property type="project" value="UniProtKB-UniRule"/>
</dbReference>
<dbReference type="InterPro" id="IPR006674">
    <property type="entry name" value="HD_domain"/>
</dbReference>
<dbReference type="Pfam" id="PF01966">
    <property type="entry name" value="HD"/>
    <property type="match status" value="1"/>
</dbReference>
<evidence type="ECO:0000256" key="4">
    <source>
        <dbReference type="ARBA" id="ARBA00022884"/>
    </source>
</evidence>
<dbReference type="AlphaFoldDB" id="A0A1I2E6Y8"/>
<dbReference type="Pfam" id="PF00013">
    <property type="entry name" value="KH_1"/>
    <property type="match status" value="1"/>
</dbReference>
<proteinExistence type="inferred from homology"/>
<evidence type="ECO:0000256" key="3">
    <source>
        <dbReference type="ARBA" id="ARBA00022801"/>
    </source>
</evidence>
<gene>
    <name evidence="5" type="primary">rny</name>
    <name evidence="9" type="ORF">SAMN04488035_0923</name>
</gene>
<name>A0A1I2E6Y8_9MICO</name>
<dbReference type="NCBIfam" id="TIGR03319">
    <property type="entry name" value="RNase_Y"/>
    <property type="match status" value="1"/>
</dbReference>
<dbReference type="EC" id="3.1.-.-" evidence="5 6"/>
<dbReference type="InterPro" id="IPR003607">
    <property type="entry name" value="HD/PDEase_dom"/>
</dbReference>
<dbReference type="SUPFAM" id="SSF109604">
    <property type="entry name" value="HD-domain/PDEase-like"/>
    <property type="match status" value="1"/>
</dbReference>
<dbReference type="OrthoDB" id="9803205at2"/>
<dbReference type="InterPro" id="IPR004087">
    <property type="entry name" value="KH_dom"/>
</dbReference>
<dbReference type="GO" id="GO:0003723">
    <property type="term" value="F:RNA binding"/>
    <property type="evidence" value="ECO:0007669"/>
    <property type="project" value="UniProtKB-UniRule"/>
</dbReference>
<keyword evidence="5" id="KW-0812">Transmembrane</keyword>
<evidence type="ECO:0000256" key="7">
    <source>
        <dbReference type="SAM" id="Coils"/>
    </source>
</evidence>
<evidence type="ECO:0000256" key="6">
    <source>
        <dbReference type="NCBIfam" id="TIGR03319"/>
    </source>
</evidence>
<dbReference type="InterPro" id="IPR022711">
    <property type="entry name" value="RNase_Y_N"/>
</dbReference>
<dbReference type="Gene3D" id="1.10.3210.10">
    <property type="entry name" value="Hypothetical protein af1432"/>
    <property type="match status" value="1"/>
</dbReference>
<keyword evidence="7" id="KW-0175">Coiled coil</keyword>
<dbReference type="InterPro" id="IPR036612">
    <property type="entry name" value="KH_dom_type_1_sf"/>
</dbReference>
<dbReference type="InterPro" id="IPR017705">
    <property type="entry name" value="Ribonuclease_Y"/>
</dbReference>
<evidence type="ECO:0000313" key="9">
    <source>
        <dbReference type="EMBL" id="SFE88702.1"/>
    </source>
</evidence>
<reference evidence="10" key="1">
    <citation type="submission" date="2016-10" db="EMBL/GenBank/DDBJ databases">
        <authorList>
            <person name="Varghese N."/>
            <person name="Submissions S."/>
        </authorList>
    </citation>
    <scope>NUCLEOTIDE SEQUENCE [LARGE SCALE GENOMIC DNA]</scope>
    <source>
        <strain evidence="10">DSM 19083</strain>
    </source>
</reference>
<dbReference type="Pfam" id="PF12072">
    <property type="entry name" value="RNase_Y_N"/>
    <property type="match status" value="1"/>
</dbReference>
<dbReference type="SUPFAM" id="SSF54791">
    <property type="entry name" value="Eukaryotic type KH-domain (KH-domain type I)"/>
    <property type="match status" value="1"/>
</dbReference>
<dbReference type="GO" id="GO:0004521">
    <property type="term" value="F:RNA endonuclease activity"/>
    <property type="evidence" value="ECO:0007669"/>
    <property type="project" value="UniProtKB-UniRule"/>
</dbReference>
<keyword evidence="2 5" id="KW-0255">Endonuclease</keyword>
<dbReference type="EMBL" id="FONZ01000001">
    <property type="protein sequence ID" value="SFE88702.1"/>
    <property type="molecule type" value="Genomic_DNA"/>
</dbReference>
<keyword evidence="3 5" id="KW-0378">Hydrolase</keyword>
<dbReference type="HAMAP" id="MF_00335">
    <property type="entry name" value="RNase_Y"/>
    <property type="match status" value="1"/>
</dbReference>
<evidence type="ECO:0000259" key="8">
    <source>
        <dbReference type="PROSITE" id="PS51831"/>
    </source>
</evidence>
<keyword evidence="5" id="KW-1003">Cell membrane</keyword>
<evidence type="ECO:0000313" key="10">
    <source>
        <dbReference type="Proteomes" id="UP000198520"/>
    </source>
</evidence>
<keyword evidence="4 5" id="KW-0694">RNA-binding</keyword>
<evidence type="ECO:0000256" key="2">
    <source>
        <dbReference type="ARBA" id="ARBA00022759"/>
    </source>
</evidence>
<evidence type="ECO:0000256" key="1">
    <source>
        <dbReference type="ARBA" id="ARBA00022722"/>
    </source>
</evidence>
<feature type="transmembrane region" description="Helical" evidence="5">
    <location>
        <begin position="6"/>
        <end position="27"/>
    </location>
</feature>
<accession>A0A1I2E6Y8</accession>
<dbReference type="InterPro" id="IPR006675">
    <property type="entry name" value="HDIG_dom"/>
</dbReference>
<dbReference type="PANTHER" id="PTHR12826:SF15">
    <property type="entry name" value="RIBONUCLEASE Y"/>
    <property type="match status" value="1"/>
</dbReference>
<comment type="function">
    <text evidence="5">Endoribonuclease that initiates mRNA decay.</text>
</comment>
<feature type="coiled-coil region" evidence="7">
    <location>
        <begin position="28"/>
        <end position="97"/>
    </location>
</feature>
<dbReference type="GO" id="GO:0005886">
    <property type="term" value="C:plasma membrane"/>
    <property type="evidence" value="ECO:0007669"/>
    <property type="project" value="UniProtKB-SubCell"/>
</dbReference>
<dbReference type="PROSITE" id="PS51831">
    <property type="entry name" value="HD"/>
    <property type="match status" value="1"/>
</dbReference>
<comment type="similarity">
    <text evidence="5">Belongs to the RNase Y family.</text>
</comment>
<dbReference type="PANTHER" id="PTHR12826">
    <property type="entry name" value="RIBONUCLEASE Y"/>
    <property type="match status" value="1"/>
</dbReference>
<dbReference type="CDD" id="cd00077">
    <property type="entry name" value="HDc"/>
    <property type="match status" value="1"/>
</dbReference>
<keyword evidence="10" id="KW-1185">Reference proteome</keyword>
<dbReference type="Proteomes" id="UP000198520">
    <property type="component" value="Unassembled WGS sequence"/>
</dbReference>
<keyword evidence="5" id="KW-0472">Membrane</keyword>
<sequence>MDGIDTSILLLVLLGACLVALILVLVARREAEAVRRQARDDVASIREEARELSRDAARRAQRASDLETELAAERERLAQVAERLDAQARRLASSEAETVAVRAAQQEAVVQELERLSALTADEARDALVLRMTSDAERRADARVRRLEAAARRTADERARAVVAAAVSRLAVPTSTQTSITIVPLPSPDLKGPIIGKEGRNIRTFEATSGVTLIVDDSPDHVLLSCFDAERREIAEVALVELMADGRINPERIEAALRQAAAGAADRATSSGHAAAEAAGVPALHPDLIEALGRLRLRSSYGQDVQAHLVESAHIAGAIAAELGADEALARRAALLHDIGKSVPATVEGSHATLGARLAARCGESAAVVNAIAAHHGEVASDTVEAVVVQAADAISAARPGARRNDVDQFVERMESIERLVAEHAGVAKVLAMGSGREVRVVVEPAAVSDADVPRLAQAIADRITSELPVPGEVHVTVIRELRASATAG</sequence>
<keyword evidence="1 5" id="KW-0540">Nuclease</keyword>
<keyword evidence="5" id="KW-1133">Transmembrane helix</keyword>
<dbReference type="RefSeq" id="WP_093375424.1">
    <property type="nucleotide sequence ID" value="NZ_BNAN01000001.1"/>
</dbReference>
<dbReference type="SMART" id="SM00322">
    <property type="entry name" value="KH"/>
    <property type="match status" value="1"/>
</dbReference>
<dbReference type="InterPro" id="IPR004088">
    <property type="entry name" value="KH_dom_type_1"/>
</dbReference>
<organism evidence="9 10">
    <name type="scientific">Flavimobilis marinus</name>
    <dbReference type="NCBI Taxonomy" id="285351"/>
    <lineage>
        <taxon>Bacteria</taxon>
        <taxon>Bacillati</taxon>
        <taxon>Actinomycetota</taxon>
        <taxon>Actinomycetes</taxon>
        <taxon>Micrococcales</taxon>
        <taxon>Jonesiaceae</taxon>
        <taxon>Flavimobilis</taxon>
    </lineage>
</organism>
<dbReference type="GO" id="GO:0016787">
    <property type="term" value="F:hydrolase activity"/>
    <property type="evidence" value="ECO:0007669"/>
    <property type="project" value="UniProtKB-KW"/>
</dbReference>
<feature type="domain" description="HD" evidence="8">
    <location>
        <begin position="305"/>
        <end position="398"/>
    </location>
</feature>
<dbReference type="NCBIfam" id="TIGR00277">
    <property type="entry name" value="HDIG"/>
    <property type="match status" value="1"/>
</dbReference>